<accession>A0A9N9JGZ7</accession>
<dbReference type="AlphaFoldDB" id="A0A9N9JGZ7"/>
<feature type="non-terminal residue" evidence="1">
    <location>
        <position position="100"/>
    </location>
</feature>
<dbReference type="EMBL" id="CAJVPZ010051156">
    <property type="protein sequence ID" value="CAG8778623.1"/>
    <property type="molecule type" value="Genomic_DNA"/>
</dbReference>
<dbReference type="Proteomes" id="UP000789396">
    <property type="component" value="Unassembled WGS sequence"/>
</dbReference>
<organism evidence="1 2">
    <name type="scientific">Racocetra fulgida</name>
    <dbReference type="NCBI Taxonomy" id="60492"/>
    <lineage>
        <taxon>Eukaryota</taxon>
        <taxon>Fungi</taxon>
        <taxon>Fungi incertae sedis</taxon>
        <taxon>Mucoromycota</taxon>
        <taxon>Glomeromycotina</taxon>
        <taxon>Glomeromycetes</taxon>
        <taxon>Diversisporales</taxon>
        <taxon>Gigasporaceae</taxon>
        <taxon>Racocetra</taxon>
    </lineage>
</organism>
<name>A0A9N9JGZ7_9GLOM</name>
<evidence type="ECO:0000313" key="1">
    <source>
        <dbReference type="EMBL" id="CAG8778623.1"/>
    </source>
</evidence>
<sequence length="100" mass="10254">FRSLIGNNLEALNEASKVARTLQGSGLVDGWNQVIGRVFTIEQVRAAITRSLSGVSVNAVRRAVFKAAQGAMLQGAAAAEVAESALAVGLTTEEGAALSV</sequence>
<feature type="non-terminal residue" evidence="1">
    <location>
        <position position="1"/>
    </location>
</feature>
<comment type="caution">
    <text evidence="1">The sequence shown here is derived from an EMBL/GenBank/DDBJ whole genome shotgun (WGS) entry which is preliminary data.</text>
</comment>
<reference evidence="1" key="1">
    <citation type="submission" date="2021-06" db="EMBL/GenBank/DDBJ databases">
        <authorList>
            <person name="Kallberg Y."/>
            <person name="Tangrot J."/>
            <person name="Rosling A."/>
        </authorList>
    </citation>
    <scope>NUCLEOTIDE SEQUENCE</scope>
    <source>
        <strain evidence="1">IN212</strain>
    </source>
</reference>
<gene>
    <name evidence="1" type="ORF">RFULGI_LOCUS15619</name>
</gene>
<evidence type="ECO:0000313" key="2">
    <source>
        <dbReference type="Proteomes" id="UP000789396"/>
    </source>
</evidence>
<keyword evidence="2" id="KW-1185">Reference proteome</keyword>
<proteinExistence type="predicted"/>
<protein>
    <submittedName>
        <fullName evidence="1">14270_t:CDS:1</fullName>
    </submittedName>
</protein>